<dbReference type="SMART" id="SM00382">
    <property type="entry name" value="AAA"/>
    <property type="match status" value="1"/>
</dbReference>
<dbReference type="FunFam" id="3.40.50.300:FF:000854">
    <property type="entry name" value="Multidrug ABC transporter ATP-binding protein"/>
    <property type="match status" value="1"/>
</dbReference>
<feature type="transmembrane region" description="Helical" evidence="10">
    <location>
        <begin position="274"/>
        <end position="297"/>
    </location>
</feature>
<feature type="region of interest" description="Disordered" evidence="9">
    <location>
        <begin position="1"/>
        <end position="34"/>
    </location>
</feature>
<feature type="region of interest" description="Disordered" evidence="9">
    <location>
        <begin position="348"/>
        <end position="367"/>
    </location>
</feature>
<keyword evidence="3" id="KW-1003">Cell membrane</keyword>
<keyword evidence="4 10" id="KW-0812">Transmembrane</keyword>
<dbReference type="Gene3D" id="3.40.50.300">
    <property type="entry name" value="P-loop containing nucleotide triphosphate hydrolases"/>
    <property type="match status" value="1"/>
</dbReference>
<accession>A0A402DP97</accession>
<feature type="transmembrane region" description="Helical" evidence="10">
    <location>
        <begin position="168"/>
        <end position="191"/>
    </location>
</feature>
<dbReference type="SUPFAM" id="SSF52540">
    <property type="entry name" value="P-loop containing nucleoside triphosphate hydrolases"/>
    <property type="match status" value="1"/>
</dbReference>
<name>A0A402DP97_9CELL</name>
<dbReference type="InterPro" id="IPR003439">
    <property type="entry name" value="ABC_transporter-like_ATP-bd"/>
</dbReference>
<evidence type="ECO:0000256" key="4">
    <source>
        <dbReference type="ARBA" id="ARBA00022692"/>
    </source>
</evidence>
<sequence length="623" mass="65400">MPTDTPLTVDPGDAPSTSGPPPAGPSTPDAPETALPRGERMRILLAFARPHRRTLALGLVLGLLTTAMGLATPMVTKWVLDSLTGSQDLATPVAVLVGLLLVGSAVGLAQWILMGTVAEGIVYDARRSLVEHFLRATVPAVTRRPVGELVTRTTSDTVLLREAASSSLISLVNGTIALVGTLVLMAVLDLVLLSTTIASIILVGAVMAVLLPGIGAAQQASQESMGHLGGTLEGTLRAVRTVKSSRAEGRQGERILADARDARDHAVRAVRTTAVAWTVSWGGIQLAIVVILGLGAWRVSEGLLAVSSLVAFLLYAFNIVGPITELTQSFTTLQSGIAAAARIREVTSMETEEPPVTPVTPAPLTRTPDAATPVVELRGVTAAYGPDNPPAVRDVSFAVPRRGHTALVGPSGAGKTTIFSLLLRFLEPQDGELLLDGVPFAQVGHDALRQRFAYVEQETPIVPGTIRDNLLFSAPHATPEQVDDVLRAVRLDGAFDALPDGLDTSLTSTSVSGGQRQRIALARALLRSPEVLLLDEATAQVDGLTEAAVHDCIRSAAATGAVVTVAHRLSTVIDADTILVMEEGRVRARGTHEELLASDDLYRDLVEALRIGVELPPRAPQPA</sequence>
<comment type="subcellular location">
    <subcellularLocation>
        <location evidence="1">Cell membrane</location>
        <topology evidence="1">Multi-pass membrane protein</topology>
    </subcellularLocation>
</comment>
<dbReference type="RefSeq" id="WP_218022714.1">
    <property type="nucleotide sequence ID" value="NZ_BIMR01000060.1"/>
</dbReference>
<reference evidence="13 14" key="1">
    <citation type="submission" date="2019-01" db="EMBL/GenBank/DDBJ databases">
        <title>Draft genome sequence of Cellulomonas takizawaensis strain TKZ-21.</title>
        <authorList>
            <person name="Yamamura H."/>
            <person name="Hayashi T."/>
            <person name="Hamada M."/>
            <person name="Serisawa Y."/>
            <person name="Matsuyama K."/>
            <person name="Nakagawa Y."/>
            <person name="Otoguro M."/>
            <person name="Yanagida F."/>
            <person name="Hayakawa M."/>
        </authorList>
    </citation>
    <scope>NUCLEOTIDE SEQUENCE [LARGE SCALE GENOMIC DNA]</scope>
    <source>
        <strain evidence="13 14">NBRC12680</strain>
    </source>
</reference>
<feature type="domain" description="ABC transporter" evidence="11">
    <location>
        <begin position="375"/>
        <end position="608"/>
    </location>
</feature>
<organism evidence="13 14">
    <name type="scientific">Cellulomonas biazotea</name>
    <dbReference type="NCBI Taxonomy" id="1709"/>
    <lineage>
        <taxon>Bacteria</taxon>
        <taxon>Bacillati</taxon>
        <taxon>Actinomycetota</taxon>
        <taxon>Actinomycetes</taxon>
        <taxon>Micrococcales</taxon>
        <taxon>Cellulomonadaceae</taxon>
        <taxon>Cellulomonas</taxon>
    </lineage>
</organism>
<evidence type="ECO:0000256" key="3">
    <source>
        <dbReference type="ARBA" id="ARBA00022475"/>
    </source>
</evidence>
<dbReference type="PROSITE" id="PS00211">
    <property type="entry name" value="ABC_TRANSPORTER_1"/>
    <property type="match status" value="1"/>
</dbReference>
<evidence type="ECO:0000256" key="10">
    <source>
        <dbReference type="SAM" id="Phobius"/>
    </source>
</evidence>
<dbReference type="PANTHER" id="PTHR43394:SF1">
    <property type="entry name" value="ATP-BINDING CASSETTE SUB-FAMILY B MEMBER 10, MITOCHONDRIAL"/>
    <property type="match status" value="1"/>
</dbReference>
<keyword evidence="5" id="KW-0547">Nucleotide-binding</keyword>
<evidence type="ECO:0000256" key="7">
    <source>
        <dbReference type="ARBA" id="ARBA00022989"/>
    </source>
</evidence>
<gene>
    <name evidence="13" type="ORF">CBZ_10010</name>
</gene>
<keyword evidence="7 10" id="KW-1133">Transmembrane helix</keyword>
<dbReference type="Pfam" id="PF00664">
    <property type="entry name" value="ABC_membrane"/>
    <property type="match status" value="1"/>
</dbReference>
<protein>
    <submittedName>
        <fullName evidence="13">Putative ABC transporter ATP-binding protein</fullName>
    </submittedName>
</protein>
<feature type="transmembrane region" description="Helical" evidence="10">
    <location>
        <begin position="55"/>
        <end position="75"/>
    </location>
</feature>
<dbReference type="PANTHER" id="PTHR43394">
    <property type="entry name" value="ATP-DEPENDENT PERMEASE MDL1, MITOCHONDRIAL"/>
    <property type="match status" value="1"/>
</dbReference>
<evidence type="ECO:0000259" key="12">
    <source>
        <dbReference type="PROSITE" id="PS50929"/>
    </source>
</evidence>
<keyword evidence="6 13" id="KW-0067">ATP-binding</keyword>
<dbReference type="SUPFAM" id="SSF90123">
    <property type="entry name" value="ABC transporter transmembrane region"/>
    <property type="match status" value="1"/>
</dbReference>
<feature type="transmembrane region" description="Helical" evidence="10">
    <location>
        <begin position="197"/>
        <end position="217"/>
    </location>
</feature>
<dbReference type="GO" id="GO:0005524">
    <property type="term" value="F:ATP binding"/>
    <property type="evidence" value="ECO:0007669"/>
    <property type="project" value="UniProtKB-KW"/>
</dbReference>
<evidence type="ECO:0000313" key="13">
    <source>
        <dbReference type="EMBL" id="GCE75945.1"/>
    </source>
</evidence>
<dbReference type="Gene3D" id="1.20.1560.10">
    <property type="entry name" value="ABC transporter type 1, transmembrane domain"/>
    <property type="match status" value="1"/>
</dbReference>
<keyword evidence="8 10" id="KW-0472">Membrane</keyword>
<evidence type="ECO:0000256" key="8">
    <source>
        <dbReference type="ARBA" id="ARBA00023136"/>
    </source>
</evidence>
<evidence type="ECO:0000256" key="1">
    <source>
        <dbReference type="ARBA" id="ARBA00004651"/>
    </source>
</evidence>
<dbReference type="PROSITE" id="PS50893">
    <property type="entry name" value="ABC_TRANSPORTER_2"/>
    <property type="match status" value="1"/>
</dbReference>
<dbReference type="Pfam" id="PF00005">
    <property type="entry name" value="ABC_tran"/>
    <property type="match status" value="1"/>
</dbReference>
<dbReference type="InterPro" id="IPR036640">
    <property type="entry name" value="ABC1_TM_sf"/>
</dbReference>
<dbReference type="AlphaFoldDB" id="A0A402DP97"/>
<dbReference type="CDD" id="cd18551">
    <property type="entry name" value="ABC_6TM_LmrA_like"/>
    <property type="match status" value="1"/>
</dbReference>
<dbReference type="GO" id="GO:0016887">
    <property type="term" value="F:ATP hydrolysis activity"/>
    <property type="evidence" value="ECO:0007669"/>
    <property type="project" value="InterPro"/>
</dbReference>
<evidence type="ECO:0000313" key="14">
    <source>
        <dbReference type="Proteomes" id="UP000289954"/>
    </source>
</evidence>
<comment type="caution">
    <text evidence="13">The sequence shown here is derived from an EMBL/GenBank/DDBJ whole genome shotgun (WGS) entry which is preliminary data.</text>
</comment>
<keyword evidence="2" id="KW-0813">Transport</keyword>
<proteinExistence type="predicted"/>
<dbReference type="GO" id="GO:0015421">
    <property type="term" value="F:ABC-type oligopeptide transporter activity"/>
    <property type="evidence" value="ECO:0007669"/>
    <property type="project" value="TreeGrafter"/>
</dbReference>
<dbReference type="PROSITE" id="PS50929">
    <property type="entry name" value="ABC_TM1F"/>
    <property type="match status" value="1"/>
</dbReference>
<evidence type="ECO:0000256" key="2">
    <source>
        <dbReference type="ARBA" id="ARBA00022448"/>
    </source>
</evidence>
<evidence type="ECO:0000256" key="5">
    <source>
        <dbReference type="ARBA" id="ARBA00022741"/>
    </source>
</evidence>
<feature type="transmembrane region" description="Helical" evidence="10">
    <location>
        <begin position="303"/>
        <end position="320"/>
    </location>
</feature>
<feature type="transmembrane region" description="Helical" evidence="10">
    <location>
        <begin position="95"/>
        <end position="118"/>
    </location>
</feature>
<dbReference type="GO" id="GO:0005886">
    <property type="term" value="C:plasma membrane"/>
    <property type="evidence" value="ECO:0007669"/>
    <property type="project" value="UniProtKB-SubCell"/>
</dbReference>
<evidence type="ECO:0000256" key="9">
    <source>
        <dbReference type="SAM" id="MobiDB-lite"/>
    </source>
</evidence>
<feature type="domain" description="ABC transmembrane type-1" evidence="12">
    <location>
        <begin position="56"/>
        <end position="335"/>
    </location>
</feature>
<evidence type="ECO:0000259" key="11">
    <source>
        <dbReference type="PROSITE" id="PS50893"/>
    </source>
</evidence>
<evidence type="ECO:0000256" key="6">
    <source>
        <dbReference type="ARBA" id="ARBA00022840"/>
    </source>
</evidence>
<dbReference type="InterPro" id="IPR017871">
    <property type="entry name" value="ABC_transporter-like_CS"/>
</dbReference>
<dbReference type="Proteomes" id="UP000289954">
    <property type="component" value="Unassembled WGS sequence"/>
</dbReference>
<dbReference type="InterPro" id="IPR039421">
    <property type="entry name" value="Type_1_exporter"/>
</dbReference>
<dbReference type="InterPro" id="IPR003593">
    <property type="entry name" value="AAA+_ATPase"/>
</dbReference>
<dbReference type="InterPro" id="IPR027417">
    <property type="entry name" value="P-loop_NTPase"/>
</dbReference>
<keyword evidence="14" id="KW-1185">Reference proteome</keyword>
<dbReference type="EMBL" id="BIMR01000060">
    <property type="protein sequence ID" value="GCE75945.1"/>
    <property type="molecule type" value="Genomic_DNA"/>
</dbReference>
<dbReference type="InterPro" id="IPR011527">
    <property type="entry name" value="ABC1_TM_dom"/>
</dbReference>